<organism evidence="8">
    <name type="scientific">Ixodes ricinus</name>
    <name type="common">Common tick</name>
    <name type="synonym">Acarus ricinus</name>
    <dbReference type="NCBI Taxonomy" id="34613"/>
    <lineage>
        <taxon>Eukaryota</taxon>
        <taxon>Metazoa</taxon>
        <taxon>Ecdysozoa</taxon>
        <taxon>Arthropoda</taxon>
        <taxon>Chelicerata</taxon>
        <taxon>Arachnida</taxon>
        <taxon>Acari</taxon>
        <taxon>Parasitiformes</taxon>
        <taxon>Ixodida</taxon>
        <taxon>Ixodoidea</taxon>
        <taxon>Ixodidae</taxon>
        <taxon>Ixodinae</taxon>
        <taxon>Ixodes</taxon>
    </lineage>
</organism>
<dbReference type="InterPro" id="IPR036444">
    <property type="entry name" value="PLipase_A2_dom_sf"/>
</dbReference>
<name>V5GSS9_IXORI</name>
<dbReference type="Pfam" id="PF05826">
    <property type="entry name" value="Phospholip_A2_2"/>
    <property type="match status" value="1"/>
</dbReference>
<keyword evidence="5" id="KW-0442">Lipid degradation</keyword>
<dbReference type="GO" id="GO:0050482">
    <property type="term" value="P:arachidonate secretion"/>
    <property type="evidence" value="ECO:0007669"/>
    <property type="project" value="InterPro"/>
</dbReference>
<evidence type="ECO:0000259" key="7">
    <source>
        <dbReference type="Pfam" id="PF05826"/>
    </source>
</evidence>
<evidence type="ECO:0000256" key="1">
    <source>
        <dbReference type="ARBA" id="ARBA00001604"/>
    </source>
</evidence>
<dbReference type="SUPFAM" id="SSF48619">
    <property type="entry name" value="Phospholipase A2, PLA2"/>
    <property type="match status" value="1"/>
</dbReference>
<reference evidence="8" key="1">
    <citation type="journal article" date="2015" name="Sci. Rep.">
        <title>Tissue- and time-dependent transcription in Ixodes ricinus salivary glands and midguts when blood feeding on the vertebrate host.</title>
        <authorList>
            <person name="Kotsyfakis M."/>
            <person name="Schwarz A."/>
            <person name="Erhart J."/>
            <person name="Ribeiro J.M."/>
        </authorList>
    </citation>
    <scope>NUCLEOTIDE SEQUENCE</scope>
    <source>
        <tissue evidence="8">Salivary gland and midgut</tissue>
    </source>
</reference>
<evidence type="ECO:0000256" key="5">
    <source>
        <dbReference type="ARBA" id="ARBA00022963"/>
    </source>
</evidence>
<sequence length="163" mass="18307">INLLKLGVKATEQEPTLRTRGFNIADEFARMSEPGVSNRLITDIHDGGHRLVELSQDSNGHVLHCNAFGSNDVIDTMLKAVSEDAITKVTKDEMDQFVDLCQNRQLQTTRKAHKSIFSFFGNMLHRFVISPGTKWCGEGTLAQDYDDLGTNRAVDMCCREHDH</sequence>
<dbReference type="AlphaFoldDB" id="V5GSS9"/>
<accession>V5GSS9</accession>
<dbReference type="Gene3D" id="1.20.90.10">
    <property type="entry name" value="Phospholipase A2 domain"/>
    <property type="match status" value="1"/>
</dbReference>
<dbReference type="GO" id="GO:0016042">
    <property type="term" value="P:lipid catabolic process"/>
    <property type="evidence" value="ECO:0007669"/>
    <property type="project" value="UniProtKB-KW"/>
</dbReference>
<evidence type="ECO:0000256" key="4">
    <source>
        <dbReference type="ARBA" id="ARBA00022837"/>
    </source>
</evidence>
<evidence type="ECO:0000256" key="3">
    <source>
        <dbReference type="ARBA" id="ARBA00022801"/>
    </source>
</evidence>
<keyword evidence="3" id="KW-0378">Hydrolase</keyword>
<comment type="catalytic activity">
    <reaction evidence="1">
        <text>a 1,2-diacyl-sn-glycero-3-phosphocholine + H2O = a 1-acyl-sn-glycero-3-phosphocholine + a fatty acid + H(+)</text>
        <dbReference type="Rhea" id="RHEA:15801"/>
        <dbReference type="ChEBI" id="CHEBI:15377"/>
        <dbReference type="ChEBI" id="CHEBI:15378"/>
        <dbReference type="ChEBI" id="CHEBI:28868"/>
        <dbReference type="ChEBI" id="CHEBI:57643"/>
        <dbReference type="ChEBI" id="CHEBI:58168"/>
        <dbReference type="EC" id="3.1.1.4"/>
    </reaction>
</comment>
<dbReference type="InterPro" id="IPR016090">
    <property type="entry name" value="PLA2-like_dom"/>
</dbReference>
<dbReference type="EMBL" id="GANP01011043">
    <property type="protein sequence ID" value="JAB73425.1"/>
    <property type="molecule type" value="mRNA"/>
</dbReference>
<dbReference type="GO" id="GO:0004623">
    <property type="term" value="F:phospholipase A2 activity"/>
    <property type="evidence" value="ECO:0007669"/>
    <property type="project" value="UniProtKB-EC"/>
</dbReference>
<evidence type="ECO:0000256" key="6">
    <source>
        <dbReference type="ARBA" id="ARBA00023098"/>
    </source>
</evidence>
<evidence type="ECO:0000256" key="2">
    <source>
        <dbReference type="ARBA" id="ARBA00001913"/>
    </source>
</evidence>
<feature type="domain" description="Phospholipase A2-like central" evidence="7">
    <location>
        <begin position="130"/>
        <end position="163"/>
    </location>
</feature>
<protein>
    <submittedName>
        <fullName evidence="8">Putative pla2 bee venom like a sub-family of phospholipase a2</fullName>
    </submittedName>
</protein>
<evidence type="ECO:0000313" key="8">
    <source>
        <dbReference type="EMBL" id="JAB73425.1"/>
    </source>
</evidence>
<keyword evidence="4" id="KW-0106">Calcium</keyword>
<dbReference type="PANTHER" id="PTHR12253">
    <property type="entry name" value="RH14732P"/>
    <property type="match status" value="1"/>
</dbReference>
<dbReference type="GO" id="GO:0006644">
    <property type="term" value="P:phospholipid metabolic process"/>
    <property type="evidence" value="ECO:0007669"/>
    <property type="project" value="InterPro"/>
</dbReference>
<feature type="non-terminal residue" evidence="8">
    <location>
        <position position="163"/>
    </location>
</feature>
<feature type="non-terminal residue" evidence="8">
    <location>
        <position position="1"/>
    </location>
</feature>
<proteinExistence type="evidence at transcript level"/>
<comment type="cofactor">
    <cofactor evidence="2">
        <name>Ca(2+)</name>
        <dbReference type="ChEBI" id="CHEBI:29108"/>
    </cofactor>
</comment>
<keyword evidence="6" id="KW-0443">Lipid metabolism</keyword>